<evidence type="ECO:0000313" key="2">
    <source>
        <dbReference type="Proteomes" id="UP000758603"/>
    </source>
</evidence>
<protein>
    <submittedName>
        <fullName evidence="1">Uncharacterized protein</fullName>
    </submittedName>
</protein>
<dbReference type="GeneID" id="70138039"/>
<dbReference type="AlphaFoldDB" id="A0A9P8UPS7"/>
<reference evidence="1" key="1">
    <citation type="journal article" date="2021" name="Nat. Commun.">
        <title>Genetic determinants of endophytism in the Arabidopsis root mycobiome.</title>
        <authorList>
            <person name="Mesny F."/>
            <person name="Miyauchi S."/>
            <person name="Thiergart T."/>
            <person name="Pickel B."/>
            <person name="Atanasova L."/>
            <person name="Karlsson M."/>
            <person name="Huettel B."/>
            <person name="Barry K.W."/>
            <person name="Haridas S."/>
            <person name="Chen C."/>
            <person name="Bauer D."/>
            <person name="Andreopoulos W."/>
            <person name="Pangilinan J."/>
            <person name="LaButti K."/>
            <person name="Riley R."/>
            <person name="Lipzen A."/>
            <person name="Clum A."/>
            <person name="Drula E."/>
            <person name="Henrissat B."/>
            <person name="Kohler A."/>
            <person name="Grigoriev I.V."/>
            <person name="Martin F.M."/>
            <person name="Hacquard S."/>
        </authorList>
    </citation>
    <scope>NUCLEOTIDE SEQUENCE</scope>
    <source>
        <strain evidence="1">MPI-SDFR-AT-0073</strain>
    </source>
</reference>
<sequence length="161" mass="18123">MIYSIPNRVTNLAGTLFQMDGTVGLPRGIKADRVSHNRPNNRFAGDVQRWRLVVSILGTFGMKRDPVSAYLHNEKIVESALLCVHNETHGEGQSSRTPPARFIPNENPVEEVPSRHSCILRQKALFFQMKASAKDIPAYVAKRDDRSWKGGTALLRRVDRT</sequence>
<keyword evidence="2" id="KW-1185">Reference proteome</keyword>
<dbReference type="RefSeq" id="XP_045960350.1">
    <property type="nucleotide sequence ID" value="XM_046109148.1"/>
</dbReference>
<accession>A0A9P8UPS7</accession>
<comment type="caution">
    <text evidence="1">The sequence shown here is derived from an EMBL/GenBank/DDBJ whole genome shotgun (WGS) entry which is preliminary data.</text>
</comment>
<gene>
    <name evidence="1" type="ORF">BKA67DRAFT_690766</name>
</gene>
<dbReference type="Proteomes" id="UP000758603">
    <property type="component" value="Unassembled WGS sequence"/>
</dbReference>
<name>A0A9P8UPS7_9PEZI</name>
<proteinExistence type="predicted"/>
<dbReference type="EMBL" id="JAGPXC010000003">
    <property type="protein sequence ID" value="KAH6656085.1"/>
    <property type="molecule type" value="Genomic_DNA"/>
</dbReference>
<evidence type="ECO:0000313" key="1">
    <source>
        <dbReference type="EMBL" id="KAH6656085.1"/>
    </source>
</evidence>
<organism evidence="1 2">
    <name type="scientific">Truncatella angustata</name>
    <dbReference type="NCBI Taxonomy" id="152316"/>
    <lineage>
        <taxon>Eukaryota</taxon>
        <taxon>Fungi</taxon>
        <taxon>Dikarya</taxon>
        <taxon>Ascomycota</taxon>
        <taxon>Pezizomycotina</taxon>
        <taxon>Sordariomycetes</taxon>
        <taxon>Xylariomycetidae</taxon>
        <taxon>Amphisphaeriales</taxon>
        <taxon>Sporocadaceae</taxon>
        <taxon>Truncatella</taxon>
    </lineage>
</organism>